<evidence type="ECO:0000259" key="2">
    <source>
        <dbReference type="Pfam" id="PF01030"/>
    </source>
</evidence>
<dbReference type="Gene3D" id="3.80.20.20">
    <property type="entry name" value="Receptor L-domain"/>
    <property type="match status" value="1"/>
</dbReference>
<evidence type="ECO:0000313" key="4">
    <source>
        <dbReference type="Proteomes" id="UP001303046"/>
    </source>
</evidence>
<dbReference type="PANTHER" id="PTHR21662">
    <property type="entry name" value="RECEPTOR PROTEIN-TYROSINE KINASE"/>
    <property type="match status" value="1"/>
</dbReference>
<dbReference type="InterPro" id="IPR053079">
    <property type="entry name" value="SPS2_domain"/>
</dbReference>
<dbReference type="InterPro" id="IPR000494">
    <property type="entry name" value="Rcpt_L-dom"/>
</dbReference>
<dbReference type="Proteomes" id="UP001303046">
    <property type="component" value="Unassembled WGS sequence"/>
</dbReference>
<dbReference type="InterPro" id="IPR036941">
    <property type="entry name" value="Rcpt_L-dom_sf"/>
</dbReference>
<keyword evidence="1" id="KW-0472">Membrane</keyword>
<accession>A0ABR1BL04</accession>
<comment type="caution">
    <text evidence="3">The sequence shown here is derived from an EMBL/GenBank/DDBJ whole genome shotgun (WGS) entry which is preliminary data.</text>
</comment>
<dbReference type="PANTHER" id="PTHR21662:SF29">
    <property type="entry name" value="RECEPTOR L-DOMAIN DOMAIN-CONTAINING PROTEIN"/>
    <property type="match status" value="1"/>
</dbReference>
<feature type="domain" description="Receptor L-domain" evidence="2">
    <location>
        <begin position="352"/>
        <end position="456"/>
    </location>
</feature>
<keyword evidence="4" id="KW-1185">Reference proteome</keyword>
<organism evidence="3 4">
    <name type="scientific">Necator americanus</name>
    <name type="common">Human hookworm</name>
    <dbReference type="NCBI Taxonomy" id="51031"/>
    <lineage>
        <taxon>Eukaryota</taxon>
        <taxon>Metazoa</taxon>
        <taxon>Ecdysozoa</taxon>
        <taxon>Nematoda</taxon>
        <taxon>Chromadorea</taxon>
        <taxon>Rhabditida</taxon>
        <taxon>Rhabditina</taxon>
        <taxon>Rhabditomorpha</taxon>
        <taxon>Strongyloidea</taxon>
        <taxon>Ancylostomatidae</taxon>
        <taxon>Bunostominae</taxon>
        <taxon>Necator</taxon>
    </lineage>
</organism>
<protein>
    <recommendedName>
        <fullName evidence="2">Receptor L-domain domain-containing protein</fullName>
    </recommendedName>
</protein>
<name>A0ABR1BL04_NECAM</name>
<proteinExistence type="predicted"/>
<dbReference type="SUPFAM" id="SSF52058">
    <property type="entry name" value="L domain-like"/>
    <property type="match status" value="1"/>
</dbReference>
<keyword evidence="1" id="KW-0812">Transmembrane</keyword>
<feature type="transmembrane region" description="Helical" evidence="1">
    <location>
        <begin position="30"/>
        <end position="49"/>
    </location>
</feature>
<reference evidence="3 4" key="1">
    <citation type="submission" date="2023-08" db="EMBL/GenBank/DDBJ databases">
        <title>A Necator americanus chromosomal reference genome.</title>
        <authorList>
            <person name="Ilik V."/>
            <person name="Petrzelkova K.J."/>
            <person name="Pardy F."/>
            <person name="Fuh T."/>
            <person name="Niatou-Singa F.S."/>
            <person name="Gouil Q."/>
            <person name="Baker L."/>
            <person name="Ritchie M.E."/>
            <person name="Jex A.R."/>
            <person name="Gazzola D."/>
            <person name="Li H."/>
            <person name="Toshio Fujiwara R."/>
            <person name="Zhan B."/>
            <person name="Aroian R.V."/>
            <person name="Pafco B."/>
            <person name="Schwarz E.M."/>
        </authorList>
    </citation>
    <scope>NUCLEOTIDE SEQUENCE [LARGE SCALE GENOMIC DNA]</scope>
    <source>
        <strain evidence="3 4">Aroian</strain>
        <tissue evidence="3">Whole animal</tissue>
    </source>
</reference>
<evidence type="ECO:0000256" key="1">
    <source>
        <dbReference type="SAM" id="Phobius"/>
    </source>
</evidence>
<dbReference type="Pfam" id="PF01030">
    <property type="entry name" value="Recep_L_domain"/>
    <property type="match status" value="1"/>
</dbReference>
<gene>
    <name evidence="3" type="primary">Necator_chrI.g846</name>
    <name evidence="3" type="ORF">RB195_004723</name>
</gene>
<keyword evidence="1" id="KW-1133">Transmembrane helix</keyword>
<evidence type="ECO:0000313" key="3">
    <source>
        <dbReference type="EMBL" id="KAK6726565.1"/>
    </source>
</evidence>
<sequence length="917" mass="105684">MFHFCIVFTQSCLPLLFLLRQFVINDTSEAMYLCGLFYFTLIIIIPVVVQPDTSSKPHLPLESTIQQKAIVPAEPLPRDFIIECDKTQYHIVTRRDVADFADRCPNATTIRLIRPETLPSQGMTFGEFYNFVKAPNLHMCIHIELSTLTELSFMHLRNLTGSCRGALLKITQNNELRYISFNDDFMRNAPVASLVIRGNRQLSAMTILQLRRRFKWFAIDLQEKGECGVPYPFIDFNALDGCKNAYGILVVTPGTSKVLRSPTVKLSLKGCIIIDNTDLVDVDFLDDITNFTLVEDMCTHEIYDNKKLCITDPQRLKMKFKSLLIDQSTNFNCETICSGGLVDEEYLATVRGCQVINGNLTIEGWEKPPPHLNNLRTVRRINGSLQIKNTSDLGDFYYLEELREITVPEESDAEAIEIVFNRGLTNLELTKLEKVSTSSNMKIVITDNPGLAMKKDMVLSLYRLADGKKHTRIQYKDSTTILDGLLKYKWYLVIGIVAFLVLLMIILLATLLTIKTVKRRRLVNKYGFPKPPWTLQPKSRDVLVNWVKGIVLKNPLIWRCSDREVIWPYQEKDATHNDINVLVANNEPFLKKHMLPLADNAALPDKDNFLLFERVKAVISKEIVIIIGSGKNPNCVLQDLPIQLKGEHTYKHKGASHSFYLKKVTQVAPCTQEYLYSVYSASKGGTPKKAKRTLKIFYYRWNSRVMPTEYDEILQLAMLYKPDKTICISDRRKEIFSLIHMLHTYCYILKEEISIVDVLQLHTEKCNGTILDRSELVFAMAVVMEWAYQSRSLTHDIKKKHLDWCHSYAIMAKFMRNNPNIKYIHPDYLTKLELKVKQEVYNEGFSSSPRFSSRESMAVTDKFHRKNFKEHTAYLKVSKAKIEESDDDRKFWLDHQEDAKDPLLNNEMKGHEVEVPM</sequence>
<feature type="transmembrane region" description="Helical" evidence="1">
    <location>
        <begin position="490"/>
        <end position="514"/>
    </location>
</feature>
<dbReference type="EMBL" id="JAVFWL010000001">
    <property type="protein sequence ID" value="KAK6726565.1"/>
    <property type="molecule type" value="Genomic_DNA"/>
</dbReference>